<dbReference type="InterPro" id="IPR001138">
    <property type="entry name" value="Zn2Cys6_DnaBD"/>
</dbReference>
<dbReference type="Gene3D" id="4.10.240.10">
    <property type="entry name" value="Zn(2)-C6 fungal-type DNA-binding domain"/>
    <property type="match status" value="1"/>
</dbReference>
<keyword evidence="3" id="KW-0539">Nucleus</keyword>
<dbReference type="GO" id="GO:0005634">
    <property type="term" value="C:nucleus"/>
    <property type="evidence" value="ECO:0007669"/>
    <property type="project" value="UniProtKB-SubCell"/>
</dbReference>
<dbReference type="GO" id="GO:0000981">
    <property type="term" value="F:DNA-binding transcription factor activity, RNA polymerase II-specific"/>
    <property type="evidence" value="ECO:0007669"/>
    <property type="project" value="InterPro"/>
</dbReference>
<dbReference type="CDD" id="cd00067">
    <property type="entry name" value="GAL4"/>
    <property type="match status" value="1"/>
</dbReference>
<dbReference type="PANTHER" id="PTHR31001">
    <property type="entry name" value="UNCHARACTERIZED TRANSCRIPTIONAL REGULATORY PROTEIN"/>
    <property type="match status" value="1"/>
</dbReference>
<name>A0A8H6APM6_9HELO</name>
<keyword evidence="7" id="KW-1185">Reference proteome</keyword>
<dbReference type="InterPro" id="IPR007219">
    <property type="entry name" value="XnlR_reg_dom"/>
</dbReference>
<dbReference type="SMART" id="SM00066">
    <property type="entry name" value="GAL4"/>
    <property type="match status" value="1"/>
</dbReference>
<evidence type="ECO:0000313" key="7">
    <source>
        <dbReference type="Proteomes" id="UP000531561"/>
    </source>
</evidence>
<sequence>METKPQKRRRIVKTCWECYRRKQKCNRGQPCDVCISRSVPEKCSYSNPSSLDDLKDISKNGGQSNKRTRDDEIILKSGSTPSDLFDQVGYASHNSSFTGLQKKQSFHVNDDLSTFMGTPTSTSLSHPGLRHKFLSLVIQLPSQSIISELVDLFFSELHWYLKVLEEHYFRNLLKSWQDIRNTLSGQSDLGSISKDLLYFPALLFQTLAVSLQFLPPNTETSKTLHLKTLLDCDRLSHEYSKTGMEIMSLLGRHSSTITGVEHDLLKSGWLKNYSRGTEAWHLLGSAIRQAQDLGLHLQASIPKVAGEGVGVGLEKLWYDEYKRRLWVTLFTWDSHMSVMLGRPRSINASDCTIKTPLDCSFPIDPSKTIPTPANLQDPHTPPSNYSAQLFHYSLAQMIHELLAAGAHRPHIKDYSFITNLHNRIVSTIGVLPPTLRPENPDKSWDMKEPRLPRQRLMIATSAHSFLMALHRPHAPIHPTSRTASIKAALDCLDGQDQFFKAMQPHQYRIYSLAFNTIDCGVVLSGIVLESPNLESSLKERMKIAIEKSIERLKIMEERSPMAKSGLQILTICQERILERNKDVDGLANNSQSLDQKEGNRTVTEEGDNAATQEVTVPAQDTTGFELSQPQPLVPNGSSAGPNVSFNSFEMDTSFWEEMTQMIDFDIGVSMEEDLWNPNYSFPELNMNSNSEIVPAVWYEGGG</sequence>
<reference evidence="6 7" key="1">
    <citation type="journal article" date="2020" name="Phytopathology">
        <title>A high-quality genome resource of Botrytis fragariae, a new and rapidly spreading fungal pathogen causing strawberry gray mold in the U.S.A.</title>
        <authorList>
            <person name="Wu Y."/>
            <person name="Saski C.A."/>
            <person name="Schnabel G."/>
            <person name="Xiao S."/>
            <person name="Hu M."/>
        </authorList>
    </citation>
    <scope>NUCLEOTIDE SEQUENCE [LARGE SCALE GENOMIC DNA]</scope>
    <source>
        <strain evidence="6 7">BVB16</strain>
    </source>
</reference>
<dbReference type="EMBL" id="JABFCT010000012">
    <property type="protein sequence ID" value="KAF5871198.1"/>
    <property type="molecule type" value="Genomic_DNA"/>
</dbReference>
<dbReference type="GO" id="GO:0003677">
    <property type="term" value="F:DNA binding"/>
    <property type="evidence" value="ECO:0007669"/>
    <property type="project" value="InterPro"/>
</dbReference>
<evidence type="ECO:0000256" key="1">
    <source>
        <dbReference type="ARBA" id="ARBA00004123"/>
    </source>
</evidence>
<evidence type="ECO:0000256" key="2">
    <source>
        <dbReference type="ARBA" id="ARBA00022723"/>
    </source>
</evidence>
<dbReference type="OrthoDB" id="5344325at2759"/>
<accession>A0A8H6APM6</accession>
<evidence type="ECO:0000259" key="5">
    <source>
        <dbReference type="PROSITE" id="PS50048"/>
    </source>
</evidence>
<gene>
    <name evidence="6" type="ORF">Bfra_007711</name>
</gene>
<keyword evidence="2" id="KW-0479">Metal-binding</keyword>
<dbReference type="AlphaFoldDB" id="A0A8H6APM6"/>
<evidence type="ECO:0000313" key="6">
    <source>
        <dbReference type="EMBL" id="KAF5871198.1"/>
    </source>
</evidence>
<dbReference type="RefSeq" id="XP_037190145.1">
    <property type="nucleotide sequence ID" value="XM_037338082.1"/>
</dbReference>
<dbReference type="GeneID" id="59261774"/>
<feature type="region of interest" description="Disordered" evidence="4">
    <location>
        <begin position="586"/>
        <end position="608"/>
    </location>
</feature>
<dbReference type="SMART" id="SM00906">
    <property type="entry name" value="Fungal_trans"/>
    <property type="match status" value="1"/>
</dbReference>
<evidence type="ECO:0000256" key="3">
    <source>
        <dbReference type="ARBA" id="ARBA00023242"/>
    </source>
</evidence>
<evidence type="ECO:0000256" key="4">
    <source>
        <dbReference type="SAM" id="MobiDB-lite"/>
    </source>
</evidence>
<dbReference type="Proteomes" id="UP000531561">
    <property type="component" value="Unassembled WGS sequence"/>
</dbReference>
<dbReference type="InterPro" id="IPR050613">
    <property type="entry name" value="Sec_Metabolite_Reg"/>
</dbReference>
<feature type="domain" description="Zn(2)-C6 fungal-type" evidence="5">
    <location>
        <begin position="14"/>
        <end position="45"/>
    </location>
</feature>
<comment type="subcellular location">
    <subcellularLocation>
        <location evidence="1">Nucleus</location>
    </subcellularLocation>
</comment>
<dbReference type="CDD" id="cd12148">
    <property type="entry name" value="fungal_TF_MHR"/>
    <property type="match status" value="1"/>
</dbReference>
<dbReference type="SUPFAM" id="SSF57701">
    <property type="entry name" value="Zn2/Cys6 DNA-binding domain"/>
    <property type="match status" value="1"/>
</dbReference>
<dbReference type="GO" id="GO:0008270">
    <property type="term" value="F:zinc ion binding"/>
    <property type="evidence" value="ECO:0007669"/>
    <property type="project" value="InterPro"/>
</dbReference>
<protein>
    <submittedName>
        <fullName evidence="6">Putative transcription factor cys6 protein</fullName>
    </submittedName>
</protein>
<comment type="caution">
    <text evidence="6">The sequence shown here is derived from an EMBL/GenBank/DDBJ whole genome shotgun (WGS) entry which is preliminary data.</text>
</comment>
<dbReference type="InterPro" id="IPR036864">
    <property type="entry name" value="Zn2-C6_fun-type_DNA-bd_sf"/>
</dbReference>
<dbReference type="Pfam" id="PF04082">
    <property type="entry name" value="Fungal_trans"/>
    <property type="match status" value="1"/>
</dbReference>
<dbReference type="GO" id="GO:0006351">
    <property type="term" value="P:DNA-templated transcription"/>
    <property type="evidence" value="ECO:0007669"/>
    <property type="project" value="InterPro"/>
</dbReference>
<dbReference type="PROSITE" id="PS50048">
    <property type="entry name" value="ZN2_CY6_FUNGAL_2"/>
    <property type="match status" value="1"/>
</dbReference>
<dbReference type="PANTHER" id="PTHR31001:SF87">
    <property type="entry name" value="COL-21"/>
    <property type="match status" value="1"/>
</dbReference>
<dbReference type="Pfam" id="PF00172">
    <property type="entry name" value="Zn_clus"/>
    <property type="match status" value="1"/>
</dbReference>
<proteinExistence type="predicted"/>
<organism evidence="6 7">
    <name type="scientific">Botrytis fragariae</name>
    <dbReference type="NCBI Taxonomy" id="1964551"/>
    <lineage>
        <taxon>Eukaryota</taxon>
        <taxon>Fungi</taxon>
        <taxon>Dikarya</taxon>
        <taxon>Ascomycota</taxon>
        <taxon>Pezizomycotina</taxon>
        <taxon>Leotiomycetes</taxon>
        <taxon>Helotiales</taxon>
        <taxon>Sclerotiniaceae</taxon>
        <taxon>Botrytis</taxon>
    </lineage>
</organism>
<feature type="compositionally biased region" description="Basic and acidic residues" evidence="4">
    <location>
        <begin position="594"/>
        <end position="603"/>
    </location>
</feature>